<dbReference type="Proteomes" id="UP001595891">
    <property type="component" value="Unassembled WGS sequence"/>
</dbReference>
<dbReference type="EC" id="3.5.-.-" evidence="2"/>
<dbReference type="GO" id="GO:0016787">
    <property type="term" value="F:hydrolase activity"/>
    <property type="evidence" value="ECO:0007669"/>
    <property type="project" value="UniProtKB-KW"/>
</dbReference>
<comment type="similarity">
    <text evidence="1">Belongs to the RutC family.</text>
</comment>
<dbReference type="EMBL" id="JBHSFN010000015">
    <property type="protein sequence ID" value="MFC4589138.1"/>
    <property type="molecule type" value="Genomic_DNA"/>
</dbReference>
<keyword evidence="3" id="KW-1185">Reference proteome</keyword>
<organism evidence="2 3">
    <name type="scientific">Sphaerisporangium corydalis</name>
    <dbReference type="NCBI Taxonomy" id="1441875"/>
    <lineage>
        <taxon>Bacteria</taxon>
        <taxon>Bacillati</taxon>
        <taxon>Actinomycetota</taxon>
        <taxon>Actinomycetes</taxon>
        <taxon>Streptosporangiales</taxon>
        <taxon>Streptosporangiaceae</taxon>
        <taxon>Sphaerisporangium</taxon>
    </lineage>
</organism>
<dbReference type="PANTHER" id="PTHR11803:SF58">
    <property type="entry name" value="PROTEIN HMF1-RELATED"/>
    <property type="match status" value="1"/>
</dbReference>
<keyword evidence="2" id="KW-0378">Hydrolase</keyword>
<name>A0ABV9EK18_9ACTN</name>
<dbReference type="Gene3D" id="3.30.1330.40">
    <property type="entry name" value="RutC-like"/>
    <property type="match status" value="1"/>
</dbReference>
<accession>A0ABV9EK18</accession>
<gene>
    <name evidence="2" type="ORF">ACFO8L_23815</name>
</gene>
<evidence type="ECO:0000313" key="2">
    <source>
        <dbReference type="EMBL" id="MFC4589138.1"/>
    </source>
</evidence>
<dbReference type="Pfam" id="PF01042">
    <property type="entry name" value="Ribonuc_L-PSP"/>
    <property type="match status" value="1"/>
</dbReference>
<evidence type="ECO:0000256" key="1">
    <source>
        <dbReference type="ARBA" id="ARBA00010552"/>
    </source>
</evidence>
<dbReference type="PANTHER" id="PTHR11803">
    <property type="entry name" value="2-IMINOBUTANOATE/2-IMINOPROPANOATE DEAMINASE RIDA"/>
    <property type="match status" value="1"/>
</dbReference>
<dbReference type="CDD" id="cd00448">
    <property type="entry name" value="YjgF_YER057c_UK114_family"/>
    <property type="match status" value="1"/>
</dbReference>
<sequence>MVHRMIAAGLFPPPDYAHAAVIEAGERLAFMAGAVPLDGDGGLVGAGDHVAQTRQVIANLRTALEAVGSDLSRVLSTTVYVVADTPEALGRVWDVVRRSELSAGPHASTLLGVSCLGYTGQLVEITAIAAVP</sequence>
<dbReference type="InterPro" id="IPR006175">
    <property type="entry name" value="YjgF/YER057c/UK114"/>
</dbReference>
<reference evidence="3" key="1">
    <citation type="journal article" date="2019" name="Int. J. Syst. Evol. Microbiol.">
        <title>The Global Catalogue of Microorganisms (GCM) 10K type strain sequencing project: providing services to taxonomists for standard genome sequencing and annotation.</title>
        <authorList>
            <consortium name="The Broad Institute Genomics Platform"/>
            <consortium name="The Broad Institute Genome Sequencing Center for Infectious Disease"/>
            <person name="Wu L."/>
            <person name="Ma J."/>
        </authorList>
    </citation>
    <scope>NUCLEOTIDE SEQUENCE [LARGE SCALE GENOMIC DNA]</scope>
    <source>
        <strain evidence="3">CCUG 49560</strain>
    </source>
</reference>
<proteinExistence type="inferred from homology"/>
<protein>
    <submittedName>
        <fullName evidence="2">RidA family protein</fullName>
        <ecNumber evidence="2">3.5.-.-</ecNumber>
    </submittedName>
</protein>
<comment type="caution">
    <text evidence="2">The sequence shown here is derived from an EMBL/GenBank/DDBJ whole genome shotgun (WGS) entry which is preliminary data.</text>
</comment>
<dbReference type="SUPFAM" id="SSF55298">
    <property type="entry name" value="YjgF-like"/>
    <property type="match status" value="1"/>
</dbReference>
<dbReference type="RefSeq" id="WP_262849796.1">
    <property type="nucleotide sequence ID" value="NZ_JANZYP010000090.1"/>
</dbReference>
<dbReference type="InterPro" id="IPR035959">
    <property type="entry name" value="RutC-like_sf"/>
</dbReference>
<evidence type="ECO:0000313" key="3">
    <source>
        <dbReference type="Proteomes" id="UP001595891"/>
    </source>
</evidence>